<dbReference type="Gene3D" id="3.80.10.10">
    <property type="entry name" value="Ribonuclease Inhibitor"/>
    <property type="match status" value="1"/>
</dbReference>
<dbReference type="GO" id="GO:0005524">
    <property type="term" value="F:ATP binding"/>
    <property type="evidence" value="ECO:0007669"/>
    <property type="project" value="UniProtKB-KW"/>
</dbReference>
<feature type="region of interest" description="Disordered" evidence="3">
    <location>
        <begin position="213"/>
        <end position="234"/>
    </location>
</feature>
<accession>A0A423SL42</accession>
<organism evidence="5 6">
    <name type="scientific">Penaeus vannamei</name>
    <name type="common">Whiteleg shrimp</name>
    <name type="synonym">Litopenaeus vannamei</name>
    <dbReference type="NCBI Taxonomy" id="6689"/>
    <lineage>
        <taxon>Eukaryota</taxon>
        <taxon>Metazoa</taxon>
        <taxon>Ecdysozoa</taxon>
        <taxon>Arthropoda</taxon>
        <taxon>Crustacea</taxon>
        <taxon>Multicrustacea</taxon>
        <taxon>Malacostraca</taxon>
        <taxon>Eumalacostraca</taxon>
        <taxon>Eucarida</taxon>
        <taxon>Decapoda</taxon>
        <taxon>Dendrobranchiata</taxon>
        <taxon>Penaeoidea</taxon>
        <taxon>Penaeidae</taxon>
        <taxon>Penaeus</taxon>
    </lineage>
</organism>
<comment type="caution">
    <text evidence="5">The sequence shown here is derived from an EMBL/GenBank/DDBJ whole genome shotgun (WGS) entry which is preliminary data.</text>
</comment>
<feature type="compositionally biased region" description="Low complexity" evidence="3">
    <location>
        <begin position="135"/>
        <end position="150"/>
    </location>
</feature>
<dbReference type="Pfam" id="PF05729">
    <property type="entry name" value="NACHT"/>
    <property type="match status" value="1"/>
</dbReference>
<sequence length="1460" mass="160262">MMGEEDDTASLSRLLDDAASREFSINGLHDDLASLSCGYASLDAHSGSHSEGRSGAHSRSDMGSSGESQEKSRTGSGRWSWQRSSPGSRRTSKSSIKSSDNLEEDVLDADDEDEKPPPALPPSLPPCDTCEDRSSTSSSCFTGTSSSVLSCTTCAAESDNRPEADPKSGDHPTEDAGHPVPAPSEHDQEQEQAPRIICKTPDPPDSKLIILSNGNTTPHRLSSTPEEVWSPGGEPPVPLVTSTPAPQGNNSNASTVEPKYVAPHHYVSSMRVASMRGAADMGGALVARVATFLRTQYKNLISSPLQLPWCPGFKMIVSEFETSLIQVPLAAHLKVPPGLLTVPSILQPLQLSFTESSMGDRPKRVLVEGDPGYGKSTLALKLAYDWATDPTGSYLSTYSLVFVLTLRDFRGGSVFSHLCKEVLPRHILSKEAMNTLWNHMKKIEDKVLFLLVGYDELIEEESGDMNELIDGQMFSNATVVLTSRPGSSKPLPPSMHRRLLIAGLAPDQTHRFISRYFDTINKPGSGNEVLSLISASKEKYGDLITCPIMCLALGVLYEDLGGKLPSRLTDMYMSLIKHMIRKNLIKRGEPMCYDVLPDRYNKLLSDFGKLALEALKQNTPYFTAQDLKTKCQHGGEIVELGILLRMQSMSKLSKKDFYTPAHKSFLEFLAAFYLSGLIHDTSLLQTEIDSIAEKMDITHPILRQNSGLMILRYLVGLLGRNAHIVFNIVSQMGVPQRILFLLLKESGMYQMNVLEERATNMYQKLVVEVCKHVSGREHVVIQTNSAELEDWGRLLYSPDCMLEGVDVLLDFDGSSRDRHESFFTSMSFNESVKSVKLTCVVGGDFGESEVTRLVSYVRAVLTKRRLESFEIQVTSLEEATAEILSPVVDMICDTLPDLAQALNKLVVALELDAEQVVQLCQVLQNAPHVQVLHLPHLACGLDGLKAVAQIVENSPLVSLNLAGSLSSGTPVDERSTGTGASTPSPTREDAPAPLSFWSFTDAQGNTRSVFNSLPRSFYQSLPGRGRLHSLSAEKRNSDTTLLQKTSFPPPACNPIVHANGFHEIFAAFRNPASRVCHLNISKCTMGAEDLVCLGETVRFTKCLSSLRMEGLSRMAEIIPVLIALQENTTLQLLDLTSPHILLGDAALQVTLNALAKNKSLRFLVLNGWTIQVESERSLKELIRFLNATELQHLDLSNCRVIVTVHDGALARLSRQDDVIAALQESVPPLHNNTLAFLNLDHFEVTLNSKVVLRGPQLLFMLRHFPKLVDVSLASSLGADIIDDSTTHRLFSLLPGSFPFLRRLTLGGWVFSLDNCEKVMRAGGKQLRGSQLREVILTGVEVRESSGTPGMEHTLLQALTTNLHHLSILSLAGLKLTANQAAMFGKTIRDKLATTTLELETRGLGYTTVKALRQAVTEGGRYEFDFLGGPLGIYKLSKIDRREKLIGKWACISTLDRLSEL</sequence>
<feature type="compositionally biased region" description="Polar residues" evidence="3">
    <location>
        <begin position="213"/>
        <end position="225"/>
    </location>
</feature>
<dbReference type="PANTHER" id="PTHR46844">
    <property type="entry name" value="SLR5058 PROTEIN"/>
    <property type="match status" value="1"/>
</dbReference>
<evidence type="ECO:0000256" key="3">
    <source>
        <dbReference type="SAM" id="MobiDB-lite"/>
    </source>
</evidence>
<evidence type="ECO:0000313" key="5">
    <source>
        <dbReference type="EMBL" id="ROT64864.1"/>
    </source>
</evidence>
<feature type="compositionally biased region" description="Low complexity" evidence="3">
    <location>
        <begin position="83"/>
        <end position="99"/>
    </location>
</feature>
<dbReference type="Gene3D" id="3.40.50.300">
    <property type="entry name" value="P-loop containing nucleotide triphosphate hydrolases"/>
    <property type="match status" value="1"/>
</dbReference>
<name>A0A423SL42_PENVA</name>
<evidence type="ECO:0000259" key="4">
    <source>
        <dbReference type="PROSITE" id="PS50837"/>
    </source>
</evidence>
<feature type="compositionally biased region" description="Basic and acidic residues" evidence="3">
    <location>
        <begin position="158"/>
        <end position="177"/>
    </location>
</feature>
<feature type="domain" description="NACHT" evidence="4">
    <location>
        <begin position="363"/>
        <end position="487"/>
    </location>
</feature>
<proteinExistence type="predicted"/>
<dbReference type="InterPro" id="IPR007111">
    <property type="entry name" value="NACHT_NTPase"/>
</dbReference>
<dbReference type="OrthoDB" id="120976at2759"/>
<keyword evidence="2" id="KW-0067">ATP-binding</keyword>
<reference evidence="5 6" key="1">
    <citation type="submission" date="2018-04" db="EMBL/GenBank/DDBJ databases">
        <authorList>
            <person name="Zhang X."/>
            <person name="Yuan J."/>
            <person name="Li F."/>
            <person name="Xiang J."/>
        </authorList>
    </citation>
    <scope>NUCLEOTIDE SEQUENCE [LARGE SCALE GENOMIC DNA]</scope>
    <source>
        <tissue evidence="5">Muscle</tissue>
    </source>
</reference>
<dbReference type="InterPro" id="IPR027417">
    <property type="entry name" value="P-loop_NTPase"/>
</dbReference>
<evidence type="ECO:0000256" key="1">
    <source>
        <dbReference type="ARBA" id="ARBA00022741"/>
    </source>
</evidence>
<dbReference type="PROSITE" id="PS50837">
    <property type="entry name" value="NACHT"/>
    <property type="match status" value="1"/>
</dbReference>
<dbReference type="STRING" id="6689.A0A423SL42"/>
<keyword evidence="6" id="KW-1185">Reference proteome</keyword>
<dbReference type="SUPFAM" id="SSF52540">
    <property type="entry name" value="P-loop containing nucleoside triphosphate hydrolases"/>
    <property type="match status" value="1"/>
</dbReference>
<dbReference type="EMBL" id="QCYY01003176">
    <property type="protein sequence ID" value="ROT64864.1"/>
    <property type="molecule type" value="Genomic_DNA"/>
</dbReference>
<feature type="compositionally biased region" description="Acidic residues" evidence="3">
    <location>
        <begin position="101"/>
        <end position="114"/>
    </location>
</feature>
<dbReference type="InterPro" id="IPR032675">
    <property type="entry name" value="LRR_dom_sf"/>
</dbReference>
<evidence type="ECO:0000313" key="6">
    <source>
        <dbReference type="Proteomes" id="UP000283509"/>
    </source>
</evidence>
<feature type="compositionally biased region" description="Low complexity" evidence="3">
    <location>
        <begin position="976"/>
        <end position="985"/>
    </location>
</feature>
<gene>
    <name evidence="5" type="ORF">C7M84_017215</name>
</gene>
<feature type="region of interest" description="Disordered" evidence="3">
    <location>
        <begin position="964"/>
        <end position="993"/>
    </location>
</feature>
<feature type="region of interest" description="Disordered" evidence="3">
    <location>
        <begin position="41"/>
        <end position="192"/>
    </location>
</feature>
<protein>
    <recommendedName>
        <fullName evidence="4">NACHT domain-containing protein</fullName>
    </recommendedName>
</protein>
<feature type="compositionally biased region" description="Basic and acidic residues" evidence="3">
    <location>
        <begin position="46"/>
        <end position="60"/>
    </location>
</feature>
<dbReference type="SUPFAM" id="SSF52047">
    <property type="entry name" value="RNI-like"/>
    <property type="match status" value="1"/>
</dbReference>
<dbReference type="Proteomes" id="UP000283509">
    <property type="component" value="Unassembled WGS sequence"/>
</dbReference>
<reference evidence="5 6" key="2">
    <citation type="submission" date="2019-01" db="EMBL/GenBank/DDBJ databases">
        <title>The decoding of complex shrimp genome reveals the adaptation for benthos swimmer, frequently molting mechanism and breeding impact on genome.</title>
        <authorList>
            <person name="Sun Y."/>
            <person name="Gao Y."/>
            <person name="Yu Y."/>
        </authorList>
    </citation>
    <scope>NUCLEOTIDE SEQUENCE [LARGE SCALE GENOMIC DNA]</scope>
    <source>
        <tissue evidence="5">Muscle</tissue>
    </source>
</reference>
<dbReference type="PANTHER" id="PTHR46844:SF1">
    <property type="entry name" value="SLR5058 PROTEIN"/>
    <property type="match status" value="1"/>
</dbReference>
<keyword evidence="1" id="KW-0547">Nucleotide-binding</keyword>
<evidence type="ECO:0000256" key="2">
    <source>
        <dbReference type="ARBA" id="ARBA00022840"/>
    </source>
</evidence>